<dbReference type="EMBL" id="LNYR01000021">
    <property type="protein sequence ID" value="KTD49305.1"/>
    <property type="molecule type" value="Genomic_DNA"/>
</dbReference>
<accession>A0A378L0M7</accession>
<dbReference type="Proteomes" id="UP000054639">
    <property type="component" value="Unassembled WGS sequence"/>
</dbReference>
<proteinExistence type="predicted"/>
<feature type="transmembrane region" description="Helical" evidence="1">
    <location>
        <begin position="56"/>
        <end position="77"/>
    </location>
</feature>
<keyword evidence="1" id="KW-0472">Membrane</keyword>
<organism evidence="3 5">
    <name type="scientific">Legionella quateirensis</name>
    <dbReference type="NCBI Taxonomy" id="45072"/>
    <lineage>
        <taxon>Bacteria</taxon>
        <taxon>Pseudomonadati</taxon>
        <taxon>Pseudomonadota</taxon>
        <taxon>Gammaproteobacteria</taxon>
        <taxon>Legionellales</taxon>
        <taxon>Legionellaceae</taxon>
        <taxon>Legionella</taxon>
    </lineage>
</organism>
<reference evidence="3 5" key="2">
    <citation type="submission" date="2018-06" db="EMBL/GenBank/DDBJ databases">
        <authorList>
            <consortium name="Pathogen Informatics"/>
            <person name="Doyle S."/>
        </authorList>
    </citation>
    <scope>NUCLEOTIDE SEQUENCE [LARGE SCALE GENOMIC DNA]</scope>
    <source>
        <strain evidence="3 5">NCTC12376</strain>
    </source>
</reference>
<keyword evidence="4" id="KW-1185">Reference proteome</keyword>
<keyword evidence="1" id="KW-0812">Transmembrane</keyword>
<dbReference type="RefSeq" id="WP_058473922.1">
    <property type="nucleotide sequence ID" value="NZ_LNYR01000021.1"/>
</dbReference>
<dbReference type="Proteomes" id="UP000254230">
    <property type="component" value="Unassembled WGS sequence"/>
</dbReference>
<evidence type="ECO:0000313" key="2">
    <source>
        <dbReference type="EMBL" id="KTD49305.1"/>
    </source>
</evidence>
<gene>
    <name evidence="2" type="ORF">Lqua_1757</name>
    <name evidence="3" type="ORF">NCTC12376_03240</name>
</gene>
<dbReference type="EMBL" id="UGOW01000001">
    <property type="protein sequence ID" value="STY19401.1"/>
    <property type="molecule type" value="Genomic_DNA"/>
</dbReference>
<keyword evidence="1" id="KW-1133">Transmembrane helix</keyword>
<dbReference type="OrthoDB" id="5654115at2"/>
<evidence type="ECO:0000256" key="1">
    <source>
        <dbReference type="SAM" id="Phobius"/>
    </source>
</evidence>
<feature type="transmembrane region" description="Helical" evidence="1">
    <location>
        <begin position="89"/>
        <end position="116"/>
    </location>
</feature>
<dbReference type="AlphaFoldDB" id="A0A378L0M7"/>
<dbReference type="STRING" id="45072.Lqua_1757"/>
<feature type="transmembrane region" description="Helical" evidence="1">
    <location>
        <begin position="27"/>
        <end position="50"/>
    </location>
</feature>
<protein>
    <recommendedName>
        <fullName evidence="6">Transmembrane protein</fullName>
    </recommendedName>
</protein>
<sequence>MITYFKKGWNGELTFFQIIFGKYSSSYLLDGGIIYIGFYVLLIIALANHQMSLNTIWLYPLLLYSICFYIWLLKAFWGSANQTSHLYSAILIRVFTILLPLFSIISFFVILIYYLVAALLDLIN</sequence>
<evidence type="ECO:0000313" key="3">
    <source>
        <dbReference type="EMBL" id="STY19401.1"/>
    </source>
</evidence>
<evidence type="ECO:0000313" key="5">
    <source>
        <dbReference type="Proteomes" id="UP000254230"/>
    </source>
</evidence>
<evidence type="ECO:0008006" key="6">
    <source>
        <dbReference type="Google" id="ProtNLM"/>
    </source>
</evidence>
<evidence type="ECO:0000313" key="4">
    <source>
        <dbReference type="Proteomes" id="UP000054639"/>
    </source>
</evidence>
<reference evidence="2 4" key="1">
    <citation type="submission" date="2015-11" db="EMBL/GenBank/DDBJ databases">
        <title>Genomic analysis of 38 Legionella species identifies large and diverse effector repertoires.</title>
        <authorList>
            <person name="Burstein D."/>
            <person name="Amaro F."/>
            <person name="Zusman T."/>
            <person name="Lifshitz Z."/>
            <person name="Cohen O."/>
            <person name="Gilbert J.A."/>
            <person name="Pupko T."/>
            <person name="Shuman H.A."/>
            <person name="Segal G."/>
        </authorList>
    </citation>
    <scope>NUCLEOTIDE SEQUENCE [LARGE SCALE GENOMIC DNA]</scope>
    <source>
        <strain evidence="2 4">ATCC 49507</strain>
    </source>
</reference>
<name>A0A378L0M7_9GAMM</name>